<comment type="caution">
    <text evidence="2">The sequence shown here is derived from an EMBL/GenBank/DDBJ whole genome shotgun (WGS) entry which is preliminary data.</text>
</comment>
<evidence type="ECO:0000256" key="1">
    <source>
        <dbReference type="SAM" id="MobiDB-lite"/>
    </source>
</evidence>
<sequence length="531" mass="58111">MRRFPRRPVGGTPPKSKPAPGVLQGAQQTEDSDYNVALLYLEQWAELTRNITPSRLSRILNDADAGQIMEQHALFAEMEDRCDHLAAEMGKRKRALLTLDWNIIPARDDAKAREVAEQARQWIDMLPNFENVLQDMADAIGHGFAALEFGWDYSEGLHIPTALTHRPQSWFVCPQADRNRLHLRDGTVDGAALWPYGWLTHIHRSKSGWLPRAGLFRCLAWTYLIRAYALNSEIAFTQIHGLPMRVGKYPPGSSKADKNALLNALRTLGQDAAGIIPQGMEIIFESASAATQDIPGQLVTRCEQGMSKAILGGTLTSQADGKTSTNALGLVHNEIRHDLLVSDAAQIASTLTAELIAPLCALNLGITDRKLLPYFDFDTRQAEDLQLYADAVPKLAPWLRISRKGVMERLKLPEAIDDADRIRIDEPAAPAKDDAATKMEQAKAVTNASATDTTDGAQLALDNAQADAALALAGEALLAPLIAELEAGLAPEALQARLGDLYPQMDDTQLAEIMARALFVSEVWGRVNGGR</sequence>
<dbReference type="InterPro" id="IPR009279">
    <property type="entry name" value="Portal_Mu"/>
</dbReference>
<dbReference type="Proteomes" id="UP001628192">
    <property type="component" value="Unassembled WGS sequence"/>
</dbReference>
<feature type="region of interest" description="Disordered" evidence="1">
    <location>
        <begin position="1"/>
        <end position="28"/>
    </location>
</feature>
<protein>
    <submittedName>
        <fullName evidence="2">DUF935 domain-containing protein</fullName>
    </submittedName>
</protein>
<proteinExistence type="predicted"/>
<evidence type="ECO:0000313" key="2">
    <source>
        <dbReference type="EMBL" id="GAB1254613.1"/>
    </source>
</evidence>
<dbReference type="RefSeq" id="WP_407844872.1">
    <property type="nucleotide sequence ID" value="NZ_BAAFSG010000001.1"/>
</dbReference>
<evidence type="ECO:0000313" key="3">
    <source>
        <dbReference type="Proteomes" id="UP001628192"/>
    </source>
</evidence>
<accession>A0ABQ0EA44</accession>
<name>A0ABQ0EA44_9BACT</name>
<keyword evidence="3" id="KW-1185">Reference proteome</keyword>
<dbReference type="Pfam" id="PF06074">
    <property type="entry name" value="Portal_Mu"/>
    <property type="match status" value="1"/>
</dbReference>
<dbReference type="EMBL" id="BAAFSG010000001">
    <property type="protein sequence ID" value="GAB1254613.1"/>
    <property type="molecule type" value="Genomic_DNA"/>
</dbReference>
<gene>
    <name evidence="2" type="ORF">Defa_21000</name>
</gene>
<reference evidence="2 3" key="1">
    <citation type="journal article" date="2025" name="Int. J. Syst. Evol. Microbiol.">
        <title>Desulfovibrio falkowii sp. nov., Porphyromonas miyakawae sp. nov., Mediterraneibacter flintii sp. nov. and Owariibacterium komagatae gen. nov., sp. nov., isolated from human faeces.</title>
        <authorList>
            <person name="Hamaguchi T."/>
            <person name="Ohara M."/>
            <person name="Hisatomi A."/>
            <person name="Sekiguchi K."/>
            <person name="Takeda J.I."/>
            <person name="Ueyama J."/>
            <person name="Ito M."/>
            <person name="Nishiwaki H."/>
            <person name="Ogi T."/>
            <person name="Hirayama M."/>
            <person name="Ohkuma M."/>
            <person name="Sakamoto M."/>
            <person name="Ohno K."/>
        </authorList>
    </citation>
    <scope>NUCLEOTIDE SEQUENCE [LARGE SCALE GENOMIC DNA]</scope>
    <source>
        <strain evidence="2 3">13CB8C</strain>
    </source>
</reference>
<organism evidence="2 3">
    <name type="scientific">Desulfovibrio falkowii</name>
    <dbReference type="NCBI Taxonomy" id="3136602"/>
    <lineage>
        <taxon>Bacteria</taxon>
        <taxon>Pseudomonadati</taxon>
        <taxon>Thermodesulfobacteriota</taxon>
        <taxon>Desulfovibrionia</taxon>
        <taxon>Desulfovibrionales</taxon>
        <taxon>Desulfovibrionaceae</taxon>
        <taxon>Desulfovibrio</taxon>
    </lineage>
</organism>